<evidence type="ECO:0000256" key="6">
    <source>
        <dbReference type="ARBA" id="ARBA00022989"/>
    </source>
</evidence>
<dbReference type="PATRIC" id="fig|28128.5.peg.2115"/>
<dbReference type="GO" id="GO:0008360">
    <property type="term" value="P:regulation of cell shape"/>
    <property type="evidence" value="ECO:0007669"/>
    <property type="project" value="UniProtKB-KW"/>
</dbReference>
<evidence type="ECO:0000313" key="10">
    <source>
        <dbReference type="Proteomes" id="UP000070533"/>
    </source>
</evidence>
<dbReference type="EMBL" id="LRQG01000185">
    <property type="protein sequence ID" value="KXA35366.1"/>
    <property type="molecule type" value="Genomic_DNA"/>
</dbReference>
<keyword evidence="6 8" id="KW-1133">Transmembrane helix</keyword>
<keyword evidence="7 8" id="KW-0472">Membrane</keyword>
<dbReference type="STRING" id="28128.HMPREF3226_02053"/>
<protein>
    <submittedName>
        <fullName evidence="9">Rod shape-determining protein MreD</fullName>
    </submittedName>
</protein>
<gene>
    <name evidence="9" type="ORF">HMPREF3226_02053</name>
</gene>
<keyword evidence="10" id="KW-1185">Reference proteome</keyword>
<keyword evidence="4 8" id="KW-0812">Transmembrane</keyword>
<keyword evidence="3" id="KW-1003">Cell membrane</keyword>
<reference evidence="10" key="1">
    <citation type="submission" date="2016-01" db="EMBL/GenBank/DDBJ databases">
        <authorList>
            <person name="Mitreva M."/>
            <person name="Pepin K.H."/>
            <person name="Mihindukulasuriya K.A."/>
            <person name="Fulton R."/>
            <person name="Fronick C."/>
            <person name="O'Laughlin M."/>
            <person name="Miner T."/>
            <person name="Herter B."/>
            <person name="Rosa B.A."/>
            <person name="Cordes M."/>
            <person name="Tomlinson C."/>
            <person name="Wollam A."/>
            <person name="Palsikar V.B."/>
            <person name="Mardis E.R."/>
            <person name="Wilson R.K."/>
        </authorList>
    </citation>
    <scope>NUCLEOTIDE SEQUENCE [LARGE SCALE GENOMIC DNA]</scope>
    <source>
        <strain evidence="10">MJR7716</strain>
    </source>
</reference>
<keyword evidence="5" id="KW-0133">Cell shape</keyword>
<organism evidence="9 10">
    <name type="scientific">Prevotella corporis</name>
    <dbReference type="NCBI Taxonomy" id="28128"/>
    <lineage>
        <taxon>Bacteria</taxon>
        <taxon>Pseudomonadati</taxon>
        <taxon>Bacteroidota</taxon>
        <taxon>Bacteroidia</taxon>
        <taxon>Bacteroidales</taxon>
        <taxon>Prevotellaceae</taxon>
        <taxon>Prevotella</taxon>
    </lineage>
</organism>
<feature type="transmembrane region" description="Helical" evidence="8">
    <location>
        <begin position="113"/>
        <end position="131"/>
    </location>
</feature>
<feature type="transmembrane region" description="Helical" evidence="8">
    <location>
        <begin position="137"/>
        <end position="160"/>
    </location>
</feature>
<dbReference type="GO" id="GO:0005886">
    <property type="term" value="C:plasma membrane"/>
    <property type="evidence" value="ECO:0007669"/>
    <property type="project" value="UniProtKB-SubCell"/>
</dbReference>
<comment type="similarity">
    <text evidence="2">Belongs to the MreD family.</text>
</comment>
<proteinExistence type="inferred from homology"/>
<comment type="caution">
    <text evidence="9">The sequence shown here is derived from an EMBL/GenBank/DDBJ whole genome shotgun (WGS) entry which is preliminary data.</text>
</comment>
<feature type="transmembrane region" description="Helical" evidence="8">
    <location>
        <begin position="51"/>
        <end position="68"/>
    </location>
</feature>
<evidence type="ECO:0000256" key="8">
    <source>
        <dbReference type="SAM" id="Phobius"/>
    </source>
</evidence>
<evidence type="ECO:0000313" key="9">
    <source>
        <dbReference type="EMBL" id="KXA35366.1"/>
    </source>
</evidence>
<feature type="transmembrane region" description="Helical" evidence="8">
    <location>
        <begin position="12"/>
        <end position="39"/>
    </location>
</feature>
<dbReference type="InterPro" id="IPR007227">
    <property type="entry name" value="Cell_shape_determining_MreD"/>
</dbReference>
<accession>A0A133PYN5</accession>
<sequence>MTIEFLKNSVWFIVLVLAQVFVLNHIHLFGVATPLLYIYFVLLYRRNYPQWAMMLCGFFMGFFIDTFSNTPGVAAGSMTLIAALQPFVFRPFIPRDSAEDLRPSISSLGYMQYFWYATILTLVYNVSFYTLEMFSFFNVLEWLACVFGSTLLTLFLILVVEHVRNRS</sequence>
<evidence type="ECO:0000256" key="4">
    <source>
        <dbReference type="ARBA" id="ARBA00022692"/>
    </source>
</evidence>
<evidence type="ECO:0000256" key="7">
    <source>
        <dbReference type="ARBA" id="ARBA00023136"/>
    </source>
</evidence>
<feature type="transmembrane region" description="Helical" evidence="8">
    <location>
        <begin position="74"/>
        <end position="93"/>
    </location>
</feature>
<comment type="subcellular location">
    <subcellularLocation>
        <location evidence="1">Cell membrane</location>
        <topology evidence="1">Multi-pass membrane protein</topology>
    </subcellularLocation>
</comment>
<evidence type="ECO:0000256" key="5">
    <source>
        <dbReference type="ARBA" id="ARBA00022960"/>
    </source>
</evidence>
<dbReference type="NCBIfam" id="TIGR03426">
    <property type="entry name" value="shape_MreD"/>
    <property type="match status" value="1"/>
</dbReference>
<evidence type="ECO:0000256" key="3">
    <source>
        <dbReference type="ARBA" id="ARBA00022475"/>
    </source>
</evidence>
<dbReference type="AlphaFoldDB" id="A0A133PYN5"/>
<dbReference type="OrthoDB" id="1132160at2"/>
<dbReference type="RefSeq" id="WP_025876098.1">
    <property type="nucleotide sequence ID" value="NZ_BAAAXP010000054.1"/>
</dbReference>
<dbReference type="Proteomes" id="UP000070533">
    <property type="component" value="Unassembled WGS sequence"/>
</dbReference>
<evidence type="ECO:0000256" key="2">
    <source>
        <dbReference type="ARBA" id="ARBA00007776"/>
    </source>
</evidence>
<evidence type="ECO:0000256" key="1">
    <source>
        <dbReference type="ARBA" id="ARBA00004651"/>
    </source>
</evidence>
<dbReference type="eggNOG" id="ENOG50315DF">
    <property type="taxonomic scope" value="Bacteria"/>
</dbReference>
<name>A0A133PYN5_9BACT</name>